<sequence length="201" mass="22772">MVRRNRRARDREDDEDDPVTPEEIEEIELEAWRPLLQLAADKNLNTIIAWLKCKYPVGACAVHPNDHCFNNKLGHWILDLYKLIVWAVEIKRRKTTGTRPPILDPAFLDDMAEVPEVSRHPPGTAVSTASVTALPPTSPVHVTYHHPQSLAMQFHEAPCQYVQHPAPGCYPGGCPQAPAFLPSYSFITPAGFHPMHYTYYR</sequence>
<protein>
    <submittedName>
        <fullName evidence="2">Uncharacterized protein</fullName>
    </submittedName>
</protein>
<gene>
    <name evidence="2" type="ORF">BJ322DRAFT_871177</name>
</gene>
<comment type="caution">
    <text evidence="2">The sequence shown here is derived from an EMBL/GenBank/DDBJ whole genome shotgun (WGS) entry which is preliminary data.</text>
</comment>
<dbReference type="Proteomes" id="UP000736335">
    <property type="component" value="Unassembled WGS sequence"/>
</dbReference>
<reference evidence="2" key="1">
    <citation type="journal article" date="2020" name="Nat. Commun.">
        <title>Large-scale genome sequencing of mycorrhizal fungi provides insights into the early evolution of symbiotic traits.</title>
        <authorList>
            <person name="Miyauchi S."/>
            <person name="Kiss E."/>
            <person name="Kuo A."/>
            <person name="Drula E."/>
            <person name="Kohler A."/>
            <person name="Sanchez-Garcia M."/>
            <person name="Morin E."/>
            <person name="Andreopoulos B."/>
            <person name="Barry K.W."/>
            <person name="Bonito G."/>
            <person name="Buee M."/>
            <person name="Carver A."/>
            <person name="Chen C."/>
            <person name="Cichocki N."/>
            <person name="Clum A."/>
            <person name="Culley D."/>
            <person name="Crous P.W."/>
            <person name="Fauchery L."/>
            <person name="Girlanda M."/>
            <person name="Hayes R.D."/>
            <person name="Keri Z."/>
            <person name="LaButti K."/>
            <person name="Lipzen A."/>
            <person name="Lombard V."/>
            <person name="Magnuson J."/>
            <person name="Maillard F."/>
            <person name="Murat C."/>
            <person name="Nolan M."/>
            <person name="Ohm R.A."/>
            <person name="Pangilinan J."/>
            <person name="Pereira M.F."/>
            <person name="Perotto S."/>
            <person name="Peter M."/>
            <person name="Pfister S."/>
            <person name="Riley R."/>
            <person name="Sitrit Y."/>
            <person name="Stielow J.B."/>
            <person name="Szollosi G."/>
            <person name="Zifcakova L."/>
            <person name="Stursova M."/>
            <person name="Spatafora J.W."/>
            <person name="Tedersoo L."/>
            <person name="Vaario L.M."/>
            <person name="Yamada A."/>
            <person name="Yan M."/>
            <person name="Wang P."/>
            <person name="Xu J."/>
            <person name="Bruns T."/>
            <person name="Baldrian P."/>
            <person name="Vilgalys R."/>
            <person name="Dunand C."/>
            <person name="Henrissat B."/>
            <person name="Grigoriev I.V."/>
            <person name="Hibbett D."/>
            <person name="Nagy L.G."/>
            <person name="Martin F.M."/>
        </authorList>
    </citation>
    <scope>NUCLEOTIDE SEQUENCE</scope>
    <source>
        <strain evidence="2">UH-Tt-Lm1</strain>
    </source>
</reference>
<dbReference type="EMBL" id="WIUZ02000008">
    <property type="protein sequence ID" value="KAF9784789.1"/>
    <property type="molecule type" value="Genomic_DNA"/>
</dbReference>
<feature type="region of interest" description="Disordered" evidence="1">
    <location>
        <begin position="1"/>
        <end position="22"/>
    </location>
</feature>
<feature type="compositionally biased region" description="Acidic residues" evidence="1">
    <location>
        <begin position="12"/>
        <end position="22"/>
    </location>
</feature>
<evidence type="ECO:0000256" key="1">
    <source>
        <dbReference type="SAM" id="MobiDB-lite"/>
    </source>
</evidence>
<dbReference type="AlphaFoldDB" id="A0A9P6HGE6"/>
<evidence type="ECO:0000313" key="3">
    <source>
        <dbReference type="Proteomes" id="UP000736335"/>
    </source>
</evidence>
<reference evidence="2" key="2">
    <citation type="submission" date="2020-11" db="EMBL/GenBank/DDBJ databases">
        <authorList>
            <consortium name="DOE Joint Genome Institute"/>
            <person name="Kuo A."/>
            <person name="Miyauchi S."/>
            <person name="Kiss E."/>
            <person name="Drula E."/>
            <person name="Kohler A."/>
            <person name="Sanchez-Garcia M."/>
            <person name="Andreopoulos B."/>
            <person name="Barry K.W."/>
            <person name="Bonito G."/>
            <person name="Buee M."/>
            <person name="Carver A."/>
            <person name="Chen C."/>
            <person name="Cichocki N."/>
            <person name="Clum A."/>
            <person name="Culley D."/>
            <person name="Crous P.W."/>
            <person name="Fauchery L."/>
            <person name="Girlanda M."/>
            <person name="Hayes R."/>
            <person name="Keri Z."/>
            <person name="Labutti K."/>
            <person name="Lipzen A."/>
            <person name="Lombard V."/>
            <person name="Magnuson J."/>
            <person name="Maillard F."/>
            <person name="Morin E."/>
            <person name="Murat C."/>
            <person name="Nolan M."/>
            <person name="Ohm R."/>
            <person name="Pangilinan J."/>
            <person name="Pereira M."/>
            <person name="Perotto S."/>
            <person name="Peter M."/>
            <person name="Riley R."/>
            <person name="Sitrit Y."/>
            <person name="Stielow B."/>
            <person name="Szollosi G."/>
            <person name="Zifcakova L."/>
            <person name="Stursova M."/>
            <person name="Spatafora J.W."/>
            <person name="Tedersoo L."/>
            <person name="Vaario L.-M."/>
            <person name="Yamada A."/>
            <person name="Yan M."/>
            <person name="Wang P."/>
            <person name="Xu J."/>
            <person name="Bruns T."/>
            <person name="Baldrian P."/>
            <person name="Vilgalys R."/>
            <person name="Henrissat B."/>
            <person name="Grigoriev I.V."/>
            <person name="Hibbett D."/>
            <person name="Nagy L.G."/>
            <person name="Martin F.M."/>
        </authorList>
    </citation>
    <scope>NUCLEOTIDE SEQUENCE</scope>
    <source>
        <strain evidence="2">UH-Tt-Lm1</strain>
    </source>
</reference>
<name>A0A9P6HGE6_9AGAM</name>
<evidence type="ECO:0000313" key="2">
    <source>
        <dbReference type="EMBL" id="KAF9784789.1"/>
    </source>
</evidence>
<proteinExistence type="predicted"/>
<accession>A0A9P6HGE6</accession>
<keyword evidence="3" id="KW-1185">Reference proteome</keyword>
<organism evidence="2 3">
    <name type="scientific">Thelephora terrestris</name>
    <dbReference type="NCBI Taxonomy" id="56493"/>
    <lineage>
        <taxon>Eukaryota</taxon>
        <taxon>Fungi</taxon>
        <taxon>Dikarya</taxon>
        <taxon>Basidiomycota</taxon>
        <taxon>Agaricomycotina</taxon>
        <taxon>Agaricomycetes</taxon>
        <taxon>Thelephorales</taxon>
        <taxon>Thelephoraceae</taxon>
        <taxon>Thelephora</taxon>
    </lineage>
</organism>